<name>A0ABN7PJB6_TIMPD</name>
<dbReference type="EMBL" id="CAJPIN010076343">
    <property type="protein sequence ID" value="CAG2067839.1"/>
    <property type="molecule type" value="Genomic_DNA"/>
</dbReference>
<evidence type="ECO:0000256" key="2">
    <source>
        <dbReference type="ARBA" id="ARBA00023121"/>
    </source>
</evidence>
<proteinExistence type="predicted"/>
<dbReference type="InterPro" id="IPR027267">
    <property type="entry name" value="AH/BAR_dom_sf"/>
</dbReference>
<evidence type="ECO:0000313" key="5">
    <source>
        <dbReference type="Proteomes" id="UP001153148"/>
    </source>
</evidence>
<comment type="subcellular location">
    <subcellularLocation>
        <location evidence="1">Endomembrane system</location>
        <topology evidence="1">Peripheral membrane protein</topology>
    </subcellularLocation>
</comment>
<dbReference type="PANTHER" id="PTHR45949:SF2">
    <property type="entry name" value="SORTING NEXIN-4"/>
    <property type="match status" value="1"/>
</dbReference>
<evidence type="ECO:0000256" key="3">
    <source>
        <dbReference type="ARBA" id="ARBA00023136"/>
    </source>
</evidence>
<organism evidence="4 5">
    <name type="scientific">Timema podura</name>
    <name type="common">Walking stick</name>
    <dbReference type="NCBI Taxonomy" id="61482"/>
    <lineage>
        <taxon>Eukaryota</taxon>
        <taxon>Metazoa</taxon>
        <taxon>Ecdysozoa</taxon>
        <taxon>Arthropoda</taxon>
        <taxon>Hexapoda</taxon>
        <taxon>Insecta</taxon>
        <taxon>Pterygota</taxon>
        <taxon>Neoptera</taxon>
        <taxon>Polyneoptera</taxon>
        <taxon>Phasmatodea</taxon>
        <taxon>Timematodea</taxon>
        <taxon>Timematoidea</taxon>
        <taxon>Timematidae</taxon>
        <taxon>Timema</taxon>
    </lineage>
</organism>
<dbReference type="PANTHER" id="PTHR45949">
    <property type="entry name" value="SORTING NEXIN-4"/>
    <property type="match status" value="1"/>
</dbReference>
<sequence>MNRIGYWHRPCPNCDETPRQTNVTDPYYLYELHQLHPIFTLWSASEPELNPVLLALASAGERSAQAQHQVLVTYTPIIVQPLKEYLLYVEAVKETLTRRDSVQIEYELTQEELNKRRLEKDQVKLILYPKVIPINSLRVLTSWVYYTPSVPSSVGSPINLGAIRRSSGDTTWGGILSEIVLRLLSHETNTKAGS</sequence>
<dbReference type="Gene3D" id="1.20.1270.60">
    <property type="entry name" value="Arfaptin homology (AH) domain/BAR domain"/>
    <property type="match status" value="1"/>
</dbReference>
<protein>
    <submittedName>
        <fullName evidence="4">Uncharacterized protein</fullName>
    </submittedName>
</protein>
<accession>A0ABN7PJB6</accession>
<reference evidence="4" key="1">
    <citation type="submission" date="2021-03" db="EMBL/GenBank/DDBJ databases">
        <authorList>
            <person name="Tran Van P."/>
        </authorList>
    </citation>
    <scope>NUCLEOTIDE SEQUENCE</scope>
</reference>
<evidence type="ECO:0000256" key="1">
    <source>
        <dbReference type="ARBA" id="ARBA00004184"/>
    </source>
</evidence>
<dbReference type="SUPFAM" id="SSF103657">
    <property type="entry name" value="BAR/IMD domain-like"/>
    <property type="match status" value="1"/>
</dbReference>
<keyword evidence="5" id="KW-1185">Reference proteome</keyword>
<keyword evidence="2" id="KW-0446">Lipid-binding</keyword>
<dbReference type="Proteomes" id="UP001153148">
    <property type="component" value="Unassembled WGS sequence"/>
</dbReference>
<gene>
    <name evidence="4" type="ORF">TPAB3V08_LOCUS14782</name>
</gene>
<comment type="caution">
    <text evidence="4">The sequence shown here is derived from an EMBL/GenBank/DDBJ whole genome shotgun (WGS) entry which is preliminary data.</text>
</comment>
<keyword evidence="3" id="KW-0472">Membrane</keyword>
<evidence type="ECO:0000313" key="4">
    <source>
        <dbReference type="EMBL" id="CAG2067839.1"/>
    </source>
</evidence>